<protein>
    <recommendedName>
        <fullName evidence="11 12">Replicative DNA helicase</fullName>
        <ecNumber evidence="11 12">5.6.2.3</ecNumber>
    </recommendedName>
</protein>
<dbReference type="AlphaFoldDB" id="A0AB39V6C8"/>
<evidence type="ECO:0000313" key="14">
    <source>
        <dbReference type="EMBL" id="XDU62955.1"/>
    </source>
</evidence>
<evidence type="ECO:0000256" key="7">
    <source>
        <dbReference type="ARBA" id="ARBA00022840"/>
    </source>
</evidence>
<organism evidence="14">
    <name type="scientific">Leptotrichia alba</name>
    <dbReference type="NCBI Taxonomy" id="3239304"/>
    <lineage>
        <taxon>Bacteria</taxon>
        <taxon>Fusobacteriati</taxon>
        <taxon>Fusobacteriota</taxon>
        <taxon>Fusobacteriia</taxon>
        <taxon>Fusobacteriales</taxon>
        <taxon>Leptotrichiaceae</taxon>
        <taxon>Leptotrichia</taxon>
    </lineage>
</organism>
<keyword evidence="8 12" id="KW-0238">DNA-binding</keyword>
<dbReference type="GO" id="GO:1990077">
    <property type="term" value="C:primosome complex"/>
    <property type="evidence" value="ECO:0007669"/>
    <property type="project" value="UniProtKB-UniRule"/>
</dbReference>
<dbReference type="SUPFAM" id="SSF52540">
    <property type="entry name" value="P-loop containing nucleoside triphosphate hydrolases"/>
    <property type="match status" value="1"/>
</dbReference>
<evidence type="ECO:0000256" key="4">
    <source>
        <dbReference type="ARBA" id="ARBA00022741"/>
    </source>
</evidence>
<keyword evidence="3 12" id="KW-0235">DNA replication</keyword>
<dbReference type="RefSeq" id="WP_369716863.1">
    <property type="nucleotide sequence ID" value="NZ_CP165647.1"/>
</dbReference>
<evidence type="ECO:0000256" key="9">
    <source>
        <dbReference type="ARBA" id="ARBA00023235"/>
    </source>
</evidence>
<dbReference type="NCBIfam" id="TIGR00665">
    <property type="entry name" value="DnaB"/>
    <property type="match status" value="1"/>
</dbReference>
<dbReference type="KEGG" id="lala:AB8B28_03635"/>
<keyword evidence="6 12" id="KW-0347">Helicase</keyword>
<dbReference type="InterPro" id="IPR007692">
    <property type="entry name" value="DNA_helicase_DnaB"/>
</dbReference>
<evidence type="ECO:0000256" key="2">
    <source>
        <dbReference type="ARBA" id="ARBA00022515"/>
    </source>
</evidence>
<dbReference type="GO" id="GO:0005524">
    <property type="term" value="F:ATP binding"/>
    <property type="evidence" value="ECO:0007669"/>
    <property type="project" value="UniProtKB-UniRule"/>
</dbReference>
<keyword evidence="7 12" id="KW-0067">ATP-binding</keyword>
<dbReference type="Gene3D" id="3.40.50.300">
    <property type="entry name" value="P-loop containing nucleotide triphosphate hydrolases"/>
    <property type="match status" value="1"/>
</dbReference>
<evidence type="ECO:0000256" key="12">
    <source>
        <dbReference type="RuleBase" id="RU362085"/>
    </source>
</evidence>
<keyword evidence="4 12" id="KW-0547">Nucleotide-binding</keyword>
<dbReference type="EMBL" id="CP165647">
    <property type="protein sequence ID" value="XDU62955.1"/>
    <property type="molecule type" value="Genomic_DNA"/>
</dbReference>
<proteinExistence type="inferred from homology"/>
<evidence type="ECO:0000256" key="8">
    <source>
        <dbReference type="ARBA" id="ARBA00023125"/>
    </source>
</evidence>
<dbReference type="SUPFAM" id="SSF48024">
    <property type="entry name" value="N-terminal domain of DnaB helicase"/>
    <property type="match status" value="1"/>
</dbReference>
<evidence type="ECO:0000256" key="1">
    <source>
        <dbReference type="ARBA" id="ARBA00008428"/>
    </source>
</evidence>
<gene>
    <name evidence="14" type="primary">dnaB</name>
    <name evidence="14" type="ORF">AB8B28_03635</name>
</gene>
<evidence type="ECO:0000256" key="5">
    <source>
        <dbReference type="ARBA" id="ARBA00022801"/>
    </source>
</evidence>
<dbReference type="FunFam" id="3.40.50.300:FF:000351">
    <property type="entry name" value="Replicative DNA helicase"/>
    <property type="match status" value="1"/>
</dbReference>
<accession>A0AB39V6C8</accession>
<keyword evidence="9" id="KW-0413">Isomerase</keyword>
<evidence type="ECO:0000256" key="11">
    <source>
        <dbReference type="NCBIfam" id="TIGR00665"/>
    </source>
</evidence>
<dbReference type="InterPro" id="IPR036185">
    <property type="entry name" value="DNA_heli_DnaB-like_N_sf"/>
</dbReference>
<dbReference type="InterPro" id="IPR027417">
    <property type="entry name" value="P-loop_NTPase"/>
</dbReference>
<evidence type="ECO:0000256" key="6">
    <source>
        <dbReference type="ARBA" id="ARBA00022806"/>
    </source>
</evidence>
<keyword evidence="5 12" id="KW-0378">Hydrolase</keyword>
<dbReference type="GO" id="GO:0006269">
    <property type="term" value="P:DNA replication, synthesis of primer"/>
    <property type="evidence" value="ECO:0007669"/>
    <property type="project" value="UniProtKB-UniRule"/>
</dbReference>
<dbReference type="InterPro" id="IPR007694">
    <property type="entry name" value="DNA_helicase_DnaB-like_C"/>
</dbReference>
<dbReference type="Pfam" id="PF00772">
    <property type="entry name" value="DnaB"/>
    <property type="match status" value="1"/>
</dbReference>
<dbReference type="PROSITE" id="PS51199">
    <property type="entry name" value="SF4_HELICASE"/>
    <property type="match status" value="1"/>
</dbReference>
<dbReference type="GO" id="GO:0043139">
    <property type="term" value="F:5'-3' DNA helicase activity"/>
    <property type="evidence" value="ECO:0007669"/>
    <property type="project" value="UniProtKB-EC"/>
</dbReference>
<dbReference type="GO" id="GO:0005829">
    <property type="term" value="C:cytosol"/>
    <property type="evidence" value="ECO:0007669"/>
    <property type="project" value="TreeGrafter"/>
</dbReference>
<dbReference type="PANTHER" id="PTHR30153">
    <property type="entry name" value="REPLICATIVE DNA HELICASE DNAB"/>
    <property type="match status" value="1"/>
</dbReference>
<evidence type="ECO:0000259" key="13">
    <source>
        <dbReference type="PROSITE" id="PS51199"/>
    </source>
</evidence>
<evidence type="ECO:0000256" key="10">
    <source>
        <dbReference type="ARBA" id="ARBA00048954"/>
    </source>
</evidence>
<keyword evidence="2 12" id="KW-0639">Primosome</keyword>
<feature type="domain" description="SF4 helicase" evidence="13">
    <location>
        <begin position="183"/>
        <end position="473"/>
    </location>
</feature>
<dbReference type="GO" id="GO:0016787">
    <property type="term" value="F:hydrolase activity"/>
    <property type="evidence" value="ECO:0007669"/>
    <property type="project" value="UniProtKB-KW"/>
</dbReference>
<comment type="function">
    <text evidence="12">The main replicative DNA helicase, it participates in initiation and elongation during chromosome replication. Travels ahead of the DNA replisome, separating dsDNA into templates for DNA synthesis. A processive ATP-dependent 5'-3' DNA helicase it has DNA-dependent ATPase activity.</text>
</comment>
<dbReference type="InterPro" id="IPR016136">
    <property type="entry name" value="DNA_helicase_N/primase_C"/>
</dbReference>
<comment type="similarity">
    <text evidence="1 12">Belongs to the helicase family. DnaB subfamily.</text>
</comment>
<sequence>MALYNSEDEEDRGSPFSIKAEEALLGSIFINPNVMGDIVDIITAEDFYKNNYKLIFLEMVKAYSGGKIIDILLIIESLKKNELMDEVGGEDIIYDLTEVVPTAANAVNYAQIIKEKSIQRQLITIGEKIVKMAIRGYENVDAMLDKSESMIFKIAESKQKKDIVLLANLVQAKISHLDSYTENKGRITGISSGFTRFDNITSGFHGSDLLILAARPAMGKTAFALNLATNVAKQGKSVLVYSLEMGNEQLFDRLIASESKIRLKSLKDSTLTSEELISMGNGLGRLSELPIYISDSSSVTMLDIKATARRLKSEGKLDFMLIDYLQLISPAENSRKSREQEISEISRSLKILAKELNIPIVTLSQLSRGVEQRVDKRPILSDLRESGAIEQDADMVMFLYREKYYNKDTATEVDNVNIPSKYIQNSEETQKEDKSEMEKVELIIGKHRSGPTGTIELGFRPSYQQFVNVVDDEFAPSPE</sequence>
<dbReference type="CDD" id="cd00984">
    <property type="entry name" value="DnaB_C"/>
    <property type="match status" value="1"/>
</dbReference>
<dbReference type="GO" id="GO:0003677">
    <property type="term" value="F:DNA binding"/>
    <property type="evidence" value="ECO:0007669"/>
    <property type="project" value="UniProtKB-UniRule"/>
</dbReference>
<dbReference type="InterPro" id="IPR007693">
    <property type="entry name" value="DNA_helicase_DnaB-like_N"/>
</dbReference>
<reference evidence="14" key="1">
    <citation type="submission" date="2024-07" db="EMBL/GenBank/DDBJ databases">
        <authorList>
            <person name="Li X.-J."/>
            <person name="Wang X."/>
        </authorList>
    </citation>
    <scope>NUCLEOTIDE SEQUENCE</scope>
    <source>
        <strain evidence="14">HSP-536</strain>
    </source>
</reference>
<name>A0AB39V6C8_9FUSO</name>
<evidence type="ECO:0000256" key="3">
    <source>
        <dbReference type="ARBA" id="ARBA00022705"/>
    </source>
</evidence>
<dbReference type="EC" id="5.6.2.3" evidence="11 12"/>
<dbReference type="Gene3D" id="1.10.860.10">
    <property type="entry name" value="DNAb Helicase, Chain A"/>
    <property type="match status" value="1"/>
</dbReference>
<comment type="catalytic activity">
    <reaction evidence="10 12">
        <text>ATP + H2O = ADP + phosphate + H(+)</text>
        <dbReference type="Rhea" id="RHEA:13065"/>
        <dbReference type="ChEBI" id="CHEBI:15377"/>
        <dbReference type="ChEBI" id="CHEBI:15378"/>
        <dbReference type="ChEBI" id="CHEBI:30616"/>
        <dbReference type="ChEBI" id="CHEBI:43474"/>
        <dbReference type="ChEBI" id="CHEBI:456216"/>
        <dbReference type="EC" id="5.6.2.3"/>
    </reaction>
</comment>
<dbReference type="PANTHER" id="PTHR30153:SF2">
    <property type="entry name" value="REPLICATIVE DNA HELICASE"/>
    <property type="match status" value="1"/>
</dbReference>
<dbReference type="Pfam" id="PF03796">
    <property type="entry name" value="DnaB_C"/>
    <property type="match status" value="1"/>
</dbReference>